<dbReference type="InterPro" id="IPR046357">
    <property type="entry name" value="PPIase_dom_sf"/>
</dbReference>
<comment type="caution">
    <text evidence="11">The sequence shown here is derived from an EMBL/GenBank/DDBJ whole genome shotgun (WGS) entry which is preliminary data.</text>
</comment>
<evidence type="ECO:0000256" key="8">
    <source>
        <dbReference type="PROSITE-ProRule" id="PRU00277"/>
    </source>
</evidence>
<dbReference type="InterPro" id="IPR001179">
    <property type="entry name" value="PPIase_FKBP_dom"/>
</dbReference>
<comment type="catalytic activity">
    <reaction evidence="1 8 9">
        <text>[protein]-peptidylproline (omega=180) = [protein]-peptidylproline (omega=0)</text>
        <dbReference type="Rhea" id="RHEA:16237"/>
        <dbReference type="Rhea" id="RHEA-COMP:10747"/>
        <dbReference type="Rhea" id="RHEA-COMP:10748"/>
        <dbReference type="ChEBI" id="CHEBI:83833"/>
        <dbReference type="ChEBI" id="CHEBI:83834"/>
        <dbReference type="EC" id="5.2.1.8"/>
    </reaction>
</comment>
<protein>
    <recommendedName>
        <fullName evidence="9">Peptidyl-prolyl cis-trans isomerase</fullName>
        <ecNumber evidence="9">5.2.1.8</ecNumber>
    </recommendedName>
</protein>
<dbReference type="Gene3D" id="3.10.50.40">
    <property type="match status" value="1"/>
</dbReference>
<dbReference type="GO" id="GO:0005737">
    <property type="term" value="C:cytoplasm"/>
    <property type="evidence" value="ECO:0007669"/>
    <property type="project" value="UniProtKB-SubCell"/>
</dbReference>
<dbReference type="AlphaFoldDB" id="A0ABD6DN31"/>
<dbReference type="PANTHER" id="PTHR47861:SF3">
    <property type="entry name" value="FKBP-TYPE PEPTIDYL-PROLYL CIS-TRANS ISOMERASE SLYD"/>
    <property type="match status" value="1"/>
</dbReference>
<evidence type="ECO:0000313" key="11">
    <source>
        <dbReference type="EMBL" id="MFD1647704.1"/>
    </source>
</evidence>
<dbReference type="EC" id="5.2.1.8" evidence="9"/>
<accession>A0ABD6DN31</accession>
<evidence type="ECO:0000256" key="9">
    <source>
        <dbReference type="RuleBase" id="RU003915"/>
    </source>
</evidence>
<keyword evidence="5 8" id="KW-0697">Rotamase</keyword>
<dbReference type="EMBL" id="JBHUDO010000004">
    <property type="protein sequence ID" value="MFD1647704.1"/>
    <property type="molecule type" value="Genomic_DNA"/>
</dbReference>
<evidence type="ECO:0000256" key="2">
    <source>
        <dbReference type="ARBA" id="ARBA00004496"/>
    </source>
</evidence>
<dbReference type="GO" id="GO:0042026">
    <property type="term" value="P:protein refolding"/>
    <property type="evidence" value="ECO:0007669"/>
    <property type="project" value="UniProtKB-ARBA"/>
</dbReference>
<keyword evidence="7 8" id="KW-0413">Isomerase</keyword>
<name>A0ABD6DN31_9EURY</name>
<dbReference type="Pfam" id="PF00254">
    <property type="entry name" value="FKBP_C"/>
    <property type="match status" value="1"/>
</dbReference>
<dbReference type="PANTHER" id="PTHR47861">
    <property type="entry name" value="FKBP-TYPE PEPTIDYL-PROLYL CIS-TRANS ISOMERASE SLYD"/>
    <property type="match status" value="1"/>
</dbReference>
<proteinExistence type="inferred from homology"/>
<dbReference type="SUPFAM" id="SSF54534">
    <property type="entry name" value="FKBP-like"/>
    <property type="match status" value="1"/>
</dbReference>
<keyword evidence="6" id="KW-0143">Chaperone</keyword>
<evidence type="ECO:0000256" key="3">
    <source>
        <dbReference type="ARBA" id="ARBA00006577"/>
    </source>
</evidence>
<gene>
    <name evidence="11" type="ORF">ACFSBL_18590</name>
</gene>
<evidence type="ECO:0000256" key="1">
    <source>
        <dbReference type="ARBA" id="ARBA00000971"/>
    </source>
</evidence>
<evidence type="ECO:0000256" key="4">
    <source>
        <dbReference type="ARBA" id="ARBA00022490"/>
    </source>
</evidence>
<evidence type="ECO:0000313" key="12">
    <source>
        <dbReference type="Proteomes" id="UP001597034"/>
    </source>
</evidence>
<feature type="domain" description="PPIase FKBP-type" evidence="10">
    <location>
        <begin position="5"/>
        <end position="97"/>
    </location>
</feature>
<evidence type="ECO:0000259" key="10">
    <source>
        <dbReference type="PROSITE" id="PS50059"/>
    </source>
</evidence>
<keyword evidence="12" id="KW-1185">Reference proteome</keyword>
<evidence type="ECO:0000256" key="7">
    <source>
        <dbReference type="ARBA" id="ARBA00023235"/>
    </source>
</evidence>
<comment type="similarity">
    <text evidence="3 9">Belongs to the FKBP-type PPIase family.</text>
</comment>
<evidence type="ECO:0000256" key="6">
    <source>
        <dbReference type="ARBA" id="ARBA00023186"/>
    </source>
</evidence>
<dbReference type="Proteomes" id="UP001597034">
    <property type="component" value="Unassembled WGS sequence"/>
</dbReference>
<keyword evidence="4" id="KW-0963">Cytoplasm</keyword>
<organism evidence="11 12">
    <name type="scientific">Haloarchaeobius litoreus</name>
    <dbReference type="NCBI Taxonomy" id="755306"/>
    <lineage>
        <taxon>Archaea</taxon>
        <taxon>Methanobacteriati</taxon>
        <taxon>Methanobacteriota</taxon>
        <taxon>Stenosarchaea group</taxon>
        <taxon>Halobacteria</taxon>
        <taxon>Halobacteriales</taxon>
        <taxon>Halorubellaceae</taxon>
        <taxon>Haloarchaeobius</taxon>
    </lineage>
</organism>
<dbReference type="GO" id="GO:0003755">
    <property type="term" value="F:peptidyl-prolyl cis-trans isomerase activity"/>
    <property type="evidence" value="ECO:0007669"/>
    <property type="project" value="UniProtKB-UniRule"/>
</dbReference>
<reference evidence="11 12" key="1">
    <citation type="journal article" date="2019" name="Int. J. Syst. Evol. Microbiol.">
        <title>The Global Catalogue of Microorganisms (GCM) 10K type strain sequencing project: providing services to taxonomists for standard genome sequencing and annotation.</title>
        <authorList>
            <consortium name="The Broad Institute Genomics Platform"/>
            <consortium name="The Broad Institute Genome Sequencing Center for Infectious Disease"/>
            <person name="Wu L."/>
            <person name="Ma J."/>
        </authorList>
    </citation>
    <scope>NUCLEOTIDE SEQUENCE [LARGE SCALE GENOMIC DNA]</scope>
    <source>
        <strain evidence="11 12">CGMCC 1.10390</strain>
    </source>
</reference>
<comment type="subcellular location">
    <subcellularLocation>
        <location evidence="2">Cytoplasm</location>
    </subcellularLocation>
</comment>
<dbReference type="RefSeq" id="WP_256401816.1">
    <property type="nucleotide sequence ID" value="NZ_JANHJR010000004.1"/>
</dbReference>
<dbReference type="PROSITE" id="PS50059">
    <property type="entry name" value="FKBP_PPIASE"/>
    <property type="match status" value="1"/>
</dbReference>
<evidence type="ECO:0000256" key="5">
    <source>
        <dbReference type="ARBA" id="ARBA00023110"/>
    </source>
</evidence>
<sequence>MVEPGDIAVVHYVGRFASGAESGEVFDTSDVDVALSEGVYQGHRDYRPLSFEVGADEIIPGIDAAVRTMDVGDERTVTVDPDEAYGDRSADSVVEVPRGELETRSGRDARPGRPVQSANGEIGWIIDVTEETVTVDFNHELAGERLEFELRLLEVREPAEDQQSTAT</sequence>